<name>A0A9P7CD62_9FUNG</name>
<proteinExistence type="predicted"/>
<feature type="region of interest" description="Disordered" evidence="1">
    <location>
        <begin position="1"/>
        <end position="282"/>
    </location>
</feature>
<feature type="compositionally biased region" description="Low complexity" evidence="1">
    <location>
        <begin position="163"/>
        <end position="179"/>
    </location>
</feature>
<keyword evidence="3" id="KW-1185">Reference proteome</keyword>
<feature type="compositionally biased region" description="Basic and acidic residues" evidence="1">
    <location>
        <begin position="180"/>
        <end position="189"/>
    </location>
</feature>
<accession>A0A9P7CD62</accession>
<dbReference type="Proteomes" id="UP000740926">
    <property type="component" value="Unassembled WGS sequence"/>
</dbReference>
<comment type="caution">
    <text evidence="2">The sequence shown here is derived from an EMBL/GenBank/DDBJ whole genome shotgun (WGS) entry which is preliminary data.</text>
</comment>
<protein>
    <submittedName>
        <fullName evidence="2">Uncharacterized protein</fullName>
    </submittedName>
</protein>
<organism evidence="2 3">
    <name type="scientific">Rhizopus delemar</name>
    <dbReference type="NCBI Taxonomy" id="936053"/>
    <lineage>
        <taxon>Eukaryota</taxon>
        <taxon>Fungi</taxon>
        <taxon>Fungi incertae sedis</taxon>
        <taxon>Mucoromycota</taxon>
        <taxon>Mucoromycotina</taxon>
        <taxon>Mucoromycetes</taxon>
        <taxon>Mucorales</taxon>
        <taxon>Mucorineae</taxon>
        <taxon>Rhizopodaceae</taxon>
        <taxon>Rhizopus</taxon>
    </lineage>
</organism>
<evidence type="ECO:0000313" key="3">
    <source>
        <dbReference type="Proteomes" id="UP000740926"/>
    </source>
</evidence>
<gene>
    <name evidence="2" type="ORF">G6F50_013579</name>
</gene>
<dbReference type="EMBL" id="JAANIU010005530">
    <property type="protein sequence ID" value="KAG1547022.1"/>
    <property type="molecule type" value="Genomic_DNA"/>
</dbReference>
<evidence type="ECO:0000256" key="1">
    <source>
        <dbReference type="SAM" id="MobiDB-lite"/>
    </source>
</evidence>
<feature type="compositionally biased region" description="Basic and acidic residues" evidence="1">
    <location>
        <begin position="232"/>
        <end position="249"/>
    </location>
</feature>
<dbReference type="AlphaFoldDB" id="A0A9P7CD62"/>
<feature type="compositionally biased region" description="Basic and acidic residues" evidence="1">
    <location>
        <begin position="143"/>
        <end position="158"/>
    </location>
</feature>
<evidence type="ECO:0000313" key="2">
    <source>
        <dbReference type="EMBL" id="KAG1547022.1"/>
    </source>
</evidence>
<sequence length="282" mass="30283">MAAGPTEGVAARGRHRPPERGQVDPDQCPGRRQGQHRLQPPADHASSPAGHRHVSGRPAGAGRHPRPAQGAEAGDEPGDEPRRAWLAGRRRRRPAGDRSRPLGRRRQPGLQRAARCRHPGGAGGQQDRSPEGKGRAAAVPAAGDRRPRFCRRAPDFRAEAQWPGSAGARRAEAAAGSPADVRRGRDHRPQPAFPGRRTGARAVDAPARRRTAVRHHGGDRALHRRRQPAAHRCGDLGRARRPEGHRERQGWCAPEGDRCQVPPADGAPVRGQGVPGNLGARA</sequence>
<reference evidence="2 3" key="1">
    <citation type="journal article" date="2020" name="Microb. Genom.">
        <title>Genetic diversity of clinical and environmental Mucorales isolates obtained from an investigation of mucormycosis cases among solid organ transplant recipients.</title>
        <authorList>
            <person name="Nguyen M.H."/>
            <person name="Kaul D."/>
            <person name="Muto C."/>
            <person name="Cheng S.J."/>
            <person name="Richter R.A."/>
            <person name="Bruno V.M."/>
            <person name="Liu G."/>
            <person name="Beyhan S."/>
            <person name="Sundermann A.J."/>
            <person name="Mounaud S."/>
            <person name="Pasculle A.W."/>
            <person name="Nierman W.C."/>
            <person name="Driscoll E."/>
            <person name="Cumbie R."/>
            <person name="Clancy C.J."/>
            <person name="Dupont C.L."/>
        </authorList>
    </citation>
    <scope>NUCLEOTIDE SEQUENCE [LARGE SCALE GENOMIC DNA]</scope>
    <source>
        <strain evidence="2 3">GL24</strain>
    </source>
</reference>